<evidence type="ECO:0000313" key="2">
    <source>
        <dbReference type="Proteomes" id="UP000003980"/>
    </source>
</evidence>
<dbReference type="HOGENOM" id="CLU_208226_0_0_2"/>
<dbReference type="STRING" id="671065.MetMK1DRAFT_00007570"/>
<dbReference type="EMBL" id="JH597761">
    <property type="protein sequence ID" value="EHP70255.1"/>
    <property type="molecule type" value="Genomic_DNA"/>
</dbReference>
<keyword evidence="2" id="KW-1185">Reference proteome</keyword>
<protein>
    <submittedName>
        <fullName evidence="1">Uncharacterized protein</fullName>
    </submittedName>
</protein>
<reference evidence="1 2" key="1">
    <citation type="submission" date="2012-01" db="EMBL/GenBank/DDBJ databases">
        <title>Improved High-Quality Draft sequence of Metallosphaera yellowstonensis MK1.</title>
        <authorList>
            <consortium name="US DOE Joint Genome Institute"/>
            <person name="Lucas S."/>
            <person name="Han J."/>
            <person name="Cheng J.-F."/>
            <person name="Goodwin L."/>
            <person name="Pitluck S."/>
            <person name="Peters L."/>
            <person name="Teshima H."/>
            <person name="Detter J.C."/>
            <person name="Han C."/>
            <person name="Tapia R."/>
            <person name="Land M."/>
            <person name="Hauser L."/>
            <person name="Kyrpides N."/>
            <person name="Kozubal M."/>
            <person name="Macur R.E."/>
            <person name="Jay Z."/>
            <person name="Inskeep W."/>
            <person name="Woyke T."/>
        </authorList>
    </citation>
    <scope>NUCLEOTIDE SEQUENCE [LARGE SCALE GENOMIC DNA]</scope>
    <source>
        <strain evidence="1 2">MK1</strain>
    </source>
</reference>
<accession>H2C1Y4</accession>
<name>H2C1Y4_9CREN</name>
<dbReference type="AlphaFoldDB" id="H2C1Y4"/>
<organism evidence="1 2">
    <name type="scientific">Metallosphaera yellowstonensis MK1</name>
    <dbReference type="NCBI Taxonomy" id="671065"/>
    <lineage>
        <taxon>Archaea</taxon>
        <taxon>Thermoproteota</taxon>
        <taxon>Thermoprotei</taxon>
        <taxon>Sulfolobales</taxon>
        <taxon>Sulfolobaceae</taxon>
        <taxon>Metallosphaera</taxon>
    </lineage>
</organism>
<gene>
    <name evidence="1" type="ORF">MetMK1DRAFT_00007570</name>
</gene>
<evidence type="ECO:0000313" key="1">
    <source>
        <dbReference type="EMBL" id="EHP70255.1"/>
    </source>
</evidence>
<proteinExistence type="predicted"/>
<dbReference type="Proteomes" id="UP000003980">
    <property type="component" value="Unassembled WGS sequence"/>
</dbReference>
<sequence length="62" mass="7338">MILGLPFWRRERLQGYLTIFTINNVVRELVGELNLRSVEAFLRFVERYLGGPPGLMKIFKLR</sequence>
<dbReference type="eggNOG" id="arCOG09888">
    <property type="taxonomic scope" value="Archaea"/>
</dbReference>